<reference evidence="1" key="1">
    <citation type="submission" date="2020-07" db="EMBL/GenBank/DDBJ databases">
        <title>Nitrate ammonifying Pseudomonas campi sp. nov. isolated from German agricultural grassland.</title>
        <authorList>
            <person name="Timsy T."/>
            <person name="Ulrich A."/>
            <person name="Spanner T."/>
            <person name="Foesel B."/>
            <person name="Kolb S."/>
            <person name="Horn M.A."/>
            <person name="Behrendt U."/>
        </authorList>
    </citation>
    <scope>NUCLEOTIDE SEQUENCE</scope>
    <source>
        <strain evidence="1">S1-A32-2</strain>
    </source>
</reference>
<evidence type="ECO:0000313" key="2">
    <source>
        <dbReference type="Proteomes" id="UP000501379"/>
    </source>
</evidence>
<name>A0A6M8FZK0_9GAMM</name>
<accession>A0A6M8FZK0</accession>
<evidence type="ECO:0000313" key="1">
    <source>
        <dbReference type="EMBL" id="QKE65236.1"/>
    </source>
</evidence>
<dbReference type="Gene3D" id="1.25.40.10">
    <property type="entry name" value="Tetratricopeptide repeat domain"/>
    <property type="match status" value="1"/>
</dbReference>
<dbReference type="Proteomes" id="UP000501379">
    <property type="component" value="Chromosome"/>
</dbReference>
<gene>
    <name evidence="1" type="ORF">HNE05_18365</name>
</gene>
<dbReference type="InterPro" id="IPR011990">
    <property type="entry name" value="TPR-like_helical_dom_sf"/>
</dbReference>
<dbReference type="SUPFAM" id="SSF81901">
    <property type="entry name" value="HCP-like"/>
    <property type="match status" value="1"/>
</dbReference>
<dbReference type="KEGG" id="pcam:HNE05_18365"/>
<dbReference type="EMBL" id="CP053697">
    <property type="protein sequence ID" value="QKE65236.1"/>
    <property type="molecule type" value="Genomic_DNA"/>
</dbReference>
<protein>
    <submittedName>
        <fullName evidence="1">Sel1 repeat family protein</fullName>
    </submittedName>
</protein>
<keyword evidence="2" id="KW-1185">Reference proteome</keyword>
<sequence length="337" mass="38120">MEYQLKRTGAALLTLLALLAGIYTFTAYNEDSISDSLPKLTLQQVLPATSSNEHCNNQMDSDILYGIGLRLFENGDYAPAESCLIMAAPNHNRAFCYLSIISEQAESKSTQERNRDSFNYLAYSAARNDWCAEYGIYQTYLYGTKGVPQDKDLALLWLERSALHGYPESQTILVDHYESQNDLAASYAWSKIIATDQVDALRARMTPEQLAEGEEHYTELSSTVTSKEAMYAEAREEDVGRYSAVIQMDYPDIFNGMTSEQRYSFVKQAMLTAIEQPYIQRRSQVTSYIVIARRAQIEKPGVNILQNKNITALLQTDDLTVEEVIEQAQDIINSTYM</sequence>
<proteinExistence type="predicted"/>
<organism evidence="1 2">
    <name type="scientific">Aquipseudomonas campi</name>
    <dbReference type="NCBI Taxonomy" id="2731681"/>
    <lineage>
        <taxon>Bacteria</taxon>
        <taxon>Pseudomonadati</taxon>
        <taxon>Pseudomonadota</taxon>
        <taxon>Gammaproteobacteria</taxon>
        <taxon>Pseudomonadales</taxon>
        <taxon>Pseudomonadaceae</taxon>
        <taxon>Aquipseudomonas</taxon>
    </lineage>
</organism>
<dbReference type="AlphaFoldDB" id="A0A6M8FZK0"/>